<dbReference type="Proteomes" id="UP001430290">
    <property type="component" value="Unassembled WGS sequence"/>
</dbReference>
<gene>
    <name evidence="1" type="ORF">K7B09_08160</name>
</gene>
<dbReference type="RefSeq" id="WP_223628889.1">
    <property type="nucleotide sequence ID" value="NZ_JAIQDJ010000003.1"/>
</dbReference>
<evidence type="ECO:0000313" key="2">
    <source>
        <dbReference type="Proteomes" id="UP001430290"/>
    </source>
</evidence>
<name>A0ABS7TEM7_9GAMM</name>
<accession>A0ABS7TEM7</accession>
<comment type="caution">
    <text evidence="1">The sequence shown here is derived from an EMBL/GenBank/DDBJ whole genome shotgun (WGS) entry which is preliminary data.</text>
</comment>
<reference evidence="1" key="1">
    <citation type="submission" date="2021-09" db="EMBL/GenBank/DDBJ databases">
        <authorList>
            <person name="Wu T."/>
            <person name="Guo S.Z."/>
        </authorList>
    </citation>
    <scope>NUCLEOTIDE SEQUENCE</scope>
    <source>
        <strain evidence="1">RSS-23</strain>
    </source>
</reference>
<dbReference type="EMBL" id="JAIQDJ010000003">
    <property type="protein sequence ID" value="MBZ4186293.1"/>
    <property type="molecule type" value="Genomic_DNA"/>
</dbReference>
<sequence>MLDKAHATVIENSASATSSEGELAATTLRPEIKLLDASSAKELIKSIQKNASSGTEIFTRIQIASACEPSVGRDVITQRSASQNTILSFKASFCVGYKGSIALEQQKLLSLPAGDPYSQAYGMASELFDGINKSHQDPNKVTVITKQLDAMLMARNSQMETLVAAEALNQAGIIAPSTTEFARKNGWQLSSEELAQVQLLSVQMKSCTNFGGCGTNQLLTMKICSEQSTCAPGATADSIWRRVYAPSVYDVARKLSASATEF</sequence>
<organism evidence="1 2">
    <name type="scientific">Thermomonas beijingensis</name>
    <dbReference type="NCBI Taxonomy" id="2872701"/>
    <lineage>
        <taxon>Bacteria</taxon>
        <taxon>Pseudomonadati</taxon>
        <taxon>Pseudomonadota</taxon>
        <taxon>Gammaproteobacteria</taxon>
        <taxon>Lysobacterales</taxon>
        <taxon>Lysobacteraceae</taxon>
        <taxon>Thermomonas</taxon>
    </lineage>
</organism>
<protein>
    <submittedName>
        <fullName evidence="1">Uncharacterized protein</fullName>
    </submittedName>
</protein>
<keyword evidence="2" id="KW-1185">Reference proteome</keyword>
<evidence type="ECO:0000313" key="1">
    <source>
        <dbReference type="EMBL" id="MBZ4186293.1"/>
    </source>
</evidence>
<proteinExistence type="predicted"/>